<dbReference type="PROSITE" id="PS51202">
    <property type="entry name" value="RCK_C"/>
    <property type="match status" value="1"/>
</dbReference>
<dbReference type="GO" id="GO:0005886">
    <property type="term" value="C:plasma membrane"/>
    <property type="evidence" value="ECO:0007669"/>
    <property type="project" value="TreeGrafter"/>
</dbReference>
<dbReference type="SUPFAM" id="SSF116726">
    <property type="entry name" value="TrkA C-terminal domain-like"/>
    <property type="match status" value="1"/>
</dbReference>
<evidence type="ECO:0000256" key="4">
    <source>
        <dbReference type="ARBA" id="ARBA00022989"/>
    </source>
</evidence>
<feature type="transmembrane region" description="Helical" evidence="8">
    <location>
        <begin position="230"/>
        <end position="251"/>
    </location>
</feature>
<dbReference type="InterPro" id="IPR006037">
    <property type="entry name" value="RCK_C"/>
</dbReference>
<comment type="caution">
    <text evidence="10">The sequence shown here is derived from an EMBL/GenBank/DDBJ whole genome shotgun (WGS) entry which is preliminary data.</text>
</comment>
<evidence type="ECO:0000256" key="2">
    <source>
        <dbReference type="ARBA" id="ARBA00022448"/>
    </source>
</evidence>
<evidence type="ECO:0000313" key="11">
    <source>
        <dbReference type="Proteomes" id="UP000886814"/>
    </source>
</evidence>
<evidence type="ECO:0000256" key="5">
    <source>
        <dbReference type="ARBA" id="ARBA00023065"/>
    </source>
</evidence>
<dbReference type="Gene3D" id="3.30.70.1450">
    <property type="entry name" value="Regulator of K+ conductance, C-terminal domain"/>
    <property type="match status" value="1"/>
</dbReference>
<accession>A0A9D1TF67</accession>
<feature type="domain" description="RCK C-terminal" evidence="9">
    <location>
        <begin position="433"/>
        <end position="514"/>
    </location>
</feature>
<keyword evidence="6 8" id="KW-0472">Membrane</keyword>
<feature type="transmembrane region" description="Helical" evidence="8">
    <location>
        <begin position="60"/>
        <end position="80"/>
    </location>
</feature>
<dbReference type="PANTHER" id="PTHR45711">
    <property type="entry name" value="CHLORIDE CHANNEL PROTEIN"/>
    <property type="match status" value="1"/>
</dbReference>
<dbReference type="Pfam" id="PF02080">
    <property type="entry name" value="TrkA_C"/>
    <property type="match status" value="1"/>
</dbReference>
<feature type="transmembrane region" description="Helical" evidence="8">
    <location>
        <begin position="364"/>
        <end position="389"/>
    </location>
</feature>
<feature type="transmembrane region" description="Helical" evidence="8">
    <location>
        <begin position="332"/>
        <end position="352"/>
    </location>
</feature>
<feature type="transmembrane region" description="Helical" evidence="8">
    <location>
        <begin position="157"/>
        <end position="182"/>
    </location>
</feature>
<comment type="subcellular location">
    <subcellularLocation>
        <location evidence="1">Membrane</location>
        <topology evidence="1">Multi-pass membrane protein</topology>
    </subcellularLocation>
</comment>
<keyword evidence="3 8" id="KW-0812">Transmembrane</keyword>
<dbReference type="InterPro" id="IPR001807">
    <property type="entry name" value="ClC"/>
</dbReference>
<dbReference type="GO" id="GO:0005247">
    <property type="term" value="F:voltage-gated chloride channel activity"/>
    <property type="evidence" value="ECO:0007669"/>
    <property type="project" value="TreeGrafter"/>
</dbReference>
<evidence type="ECO:0000259" key="9">
    <source>
        <dbReference type="PROSITE" id="PS51202"/>
    </source>
</evidence>
<dbReference type="GO" id="GO:0006813">
    <property type="term" value="P:potassium ion transport"/>
    <property type="evidence" value="ECO:0007669"/>
    <property type="project" value="InterPro"/>
</dbReference>
<dbReference type="InterPro" id="IPR036721">
    <property type="entry name" value="RCK_C_sf"/>
</dbReference>
<evidence type="ECO:0000256" key="7">
    <source>
        <dbReference type="ARBA" id="ARBA00023214"/>
    </source>
</evidence>
<organism evidence="10 11">
    <name type="scientific">Candidatus Blautia stercorigallinarum</name>
    <dbReference type="NCBI Taxonomy" id="2838501"/>
    <lineage>
        <taxon>Bacteria</taxon>
        <taxon>Bacillati</taxon>
        <taxon>Bacillota</taxon>
        <taxon>Clostridia</taxon>
        <taxon>Lachnospirales</taxon>
        <taxon>Lachnospiraceae</taxon>
        <taxon>Blautia</taxon>
    </lineage>
</organism>
<dbReference type="Proteomes" id="UP000886814">
    <property type="component" value="Unassembled WGS sequence"/>
</dbReference>
<reference evidence="10" key="2">
    <citation type="submission" date="2021-04" db="EMBL/GenBank/DDBJ databases">
        <authorList>
            <person name="Gilroy R."/>
        </authorList>
    </citation>
    <scope>NUCLEOTIDE SEQUENCE</scope>
    <source>
        <strain evidence="10">CHK195-9823</strain>
    </source>
</reference>
<keyword evidence="4 8" id="KW-1133">Transmembrane helix</keyword>
<evidence type="ECO:0000256" key="8">
    <source>
        <dbReference type="SAM" id="Phobius"/>
    </source>
</evidence>
<dbReference type="SUPFAM" id="SSF81340">
    <property type="entry name" value="Clc chloride channel"/>
    <property type="match status" value="1"/>
</dbReference>
<gene>
    <name evidence="10" type="ORF">H9747_03615</name>
</gene>
<feature type="transmembrane region" description="Helical" evidence="8">
    <location>
        <begin position="304"/>
        <end position="326"/>
    </location>
</feature>
<dbReference type="AlphaFoldDB" id="A0A9D1TF67"/>
<feature type="transmembrane region" description="Helical" evidence="8">
    <location>
        <begin position="21"/>
        <end position="40"/>
    </location>
</feature>
<protein>
    <submittedName>
        <fullName evidence="10">ClC family H(+)/Cl(-) exchange transporter</fullName>
    </submittedName>
</protein>
<evidence type="ECO:0000313" key="10">
    <source>
        <dbReference type="EMBL" id="HIV38072.1"/>
    </source>
</evidence>
<dbReference type="PANTHER" id="PTHR45711:SF6">
    <property type="entry name" value="CHLORIDE CHANNEL PROTEIN"/>
    <property type="match status" value="1"/>
</dbReference>
<reference evidence="10" key="1">
    <citation type="journal article" date="2021" name="PeerJ">
        <title>Extensive microbial diversity within the chicken gut microbiome revealed by metagenomics and culture.</title>
        <authorList>
            <person name="Gilroy R."/>
            <person name="Ravi A."/>
            <person name="Getino M."/>
            <person name="Pursley I."/>
            <person name="Horton D.L."/>
            <person name="Alikhan N.F."/>
            <person name="Baker D."/>
            <person name="Gharbi K."/>
            <person name="Hall N."/>
            <person name="Watson M."/>
            <person name="Adriaenssens E.M."/>
            <person name="Foster-Nyarko E."/>
            <person name="Jarju S."/>
            <person name="Secka A."/>
            <person name="Antonio M."/>
            <person name="Oren A."/>
            <person name="Chaudhuri R.R."/>
            <person name="La Ragione R."/>
            <person name="Hildebrand F."/>
            <person name="Pallen M.J."/>
        </authorList>
    </citation>
    <scope>NUCLEOTIDE SEQUENCE</scope>
    <source>
        <strain evidence="10">CHK195-9823</strain>
    </source>
</reference>
<dbReference type="InterPro" id="IPR014743">
    <property type="entry name" value="Cl-channel_core"/>
</dbReference>
<dbReference type="GO" id="GO:0008324">
    <property type="term" value="F:monoatomic cation transmembrane transporter activity"/>
    <property type="evidence" value="ECO:0007669"/>
    <property type="project" value="InterPro"/>
</dbReference>
<keyword evidence="7" id="KW-0868">Chloride</keyword>
<dbReference type="Gene3D" id="1.10.3080.10">
    <property type="entry name" value="Clc chloride channel"/>
    <property type="match status" value="1"/>
</dbReference>
<proteinExistence type="predicted"/>
<keyword evidence="5" id="KW-0406">Ion transport</keyword>
<evidence type="ECO:0000256" key="6">
    <source>
        <dbReference type="ARBA" id="ARBA00023136"/>
    </source>
</evidence>
<dbReference type="Pfam" id="PF00654">
    <property type="entry name" value="Voltage_CLC"/>
    <property type="match status" value="1"/>
</dbReference>
<evidence type="ECO:0000256" key="1">
    <source>
        <dbReference type="ARBA" id="ARBA00004141"/>
    </source>
</evidence>
<dbReference type="PRINTS" id="PR00762">
    <property type="entry name" value="CLCHANNEL"/>
</dbReference>
<name>A0A9D1TF67_9FIRM</name>
<evidence type="ECO:0000256" key="3">
    <source>
        <dbReference type="ARBA" id="ARBA00022692"/>
    </source>
</evidence>
<dbReference type="EMBL" id="DXIQ01000021">
    <property type="protein sequence ID" value="HIV38072.1"/>
    <property type="molecule type" value="Genomic_DNA"/>
</dbReference>
<dbReference type="CDD" id="cd01031">
    <property type="entry name" value="EriC"/>
    <property type="match status" value="1"/>
</dbReference>
<feature type="transmembrane region" description="Helical" evidence="8">
    <location>
        <begin position="271"/>
        <end position="292"/>
    </location>
</feature>
<sequence>MKKDTTHTIRRAEHFKTILTGEGFLVGLIAGLVVLLYRVLLEYAGRAMNVILGYARENPAAAGAWFVLLFLMACIVGKLVKWEPMISGSGIPQVEGEMTGKLEQIWWRVLPAKFLGGFLSLLAGLSLGREGPSIQIGAMTGKALSRILDRGKTEEKYLLTCGASAGLAAAFHAPLAGVMFSLEEIHKNFSVSVLVSVMTASITADYVSSQFLGFHSVFQFDIGAEIQPRYYWHILILGVILGLLGAFYNKMTLWVQNLYYKAKGLNETSRLLIPFLLAGVLGLFVPQVLGSGHDLIETAAGGEMLLGTLLGFLVLKFVFSLISFGSGAPGGIFFPLLVLGALIGGSYGTFAAQYMGLDPSYISNFVLLAMAGYFTAIVRAPITGIILIFEMTGQVSQMLSMSLISITAYLVASWVKSEPIYESLLNSLLRRRGQKVTEKTGEKILQEFVVCYNSPLQGKMIQQVQWPRNCLIVAVRRNEAELIPRGRTILMAGDTIVTMTDEMDAPAVYDYMEKACTEKENKTDKIIH</sequence>
<keyword evidence="2" id="KW-0813">Transport</keyword>